<evidence type="ECO:0000313" key="2">
    <source>
        <dbReference type="Proteomes" id="UP001139125"/>
    </source>
</evidence>
<dbReference type="AlphaFoldDB" id="A0A9X2L2A5"/>
<keyword evidence="2" id="KW-1185">Reference proteome</keyword>
<dbReference type="SUPFAM" id="SSF50118">
    <property type="entry name" value="Cell growth inhibitor/plasmid maintenance toxic component"/>
    <property type="match status" value="1"/>
</dbReference>
<name>A0A9X2L2A5_9BACT</name>
<reference evidence="1" key="1">
    <citation type="submission" date="2022-06" db="EMBL/GenBank/DDBJ databases">
        <title>Gracilimonas sp. CAU 1638 isolated from sea sediment.</title>
        <authorList>
            <person name="Kim W."/>
        </authorList>
    </citation>
    <scope>NUCLEOTIDE SEQUENCE</scope>
    <source>
        <strain evidence="1">CAU 1638</strain>
    </source>
</reference>
<protein>
    <submittedName>
        <fullName evidence="1">Type II toxin-antitoxin system PemK/MazF family toxin</fullName>
    </submittedName>
</protein>
<dbReference type="Pfam" id="PF02452">
    <property type="entry name" value="PemK_toxin"/>
    <property type="match status" value="1"/>
</dbReference>
<sequence length="110" mass="12293">METFVRGDVVVVPFPFSDLSQSKRRPALVIRNFGEDLLLAQITSKTIKNDFAVEIKEADFNEGSLKVVSNVRPEKLFTCSKNLILYKAGSLSKAKFEQIIKKITEIVSGT</sequence>
<dbReference type="InterPro" id="IPR011067">
    <property type="entry name" value="Plasmid_toxin/cell-grow_inhib"/>
</dbReference>
<dbReference type="RefSeq" id="WP_255133474.1">
    <property type="nucleotide sequence ID" value="NZ_JANDBC010000001.1"/>
</dbReference>
<dbReference type="Gene3D" id="2.30.30.110">
    <property type="match status" value="1"/>
</dbReference>
<evidence type="ECO:0000313" key="1">
    <source>
        <dbReference type="EMBL" id="MCP9290945.1"/>
    </source>
</evidence>
<dbReference type="EMBL" id="JANDBC010000001">
    <property type="protein sequence ID" value="MCP9290945.1"/>
    <property type="molecule type" value="Genomic_DNA"/>
</dbReference>
<accession>A0A9X2L2A5</accession>
<dbReference type="GO" id="GO:0003677">
    <property type="term" value="F:DNA binding"/>
    <property type="evidence" value="ECO:0007669"/>
    <property type="project" value="InterPro"/>
</dbReference>
<organism evidence="1 2">
    <name type="scientific">Gracilimonas sediminicola</name>
    <dbReference type="NCBI Taxonomy" id="2952158"/>
    <lineage>
        <taxon>Bacteria</taxon>
        <taxon>Pseudomonadati</taxon>
        <taxon>Balneolota</taxon>
        <taxon>Balneolia</taxon>
        <taxon>Balneolales</taxon>
        <taxon>Balneolaceae</taxon>
        <taxon>Gracilimonas</taxon>
    </lineage>
</organism>
<dbReference type="Proteomes" id="UP001139125">
    <property type="component" value="Unassembled WGS sequence"/>
</dbReference>
<gene>
    <name evidence="1" type="ORF">NM125_05070</name>
</gene>
<proteinExistence type="predicted"/>
<comment type="caution">
    <text evidence="1">The sequence shown here is derived from an EMBL/GenBank/DDBJ whole genome shotgun (WGS) entry which is preliminary data.</text>
</comment>
<dbReference type="InterPro" id="IPR003477">
    <property type="entry name" value="PemK-like"/>
</dbReference>